<evidence type="ECO:0000313" key="3">
    <source>
        <dbReference type="Proteomes" id="UP000231932"/>
    </source>
</evidence>
<accession>A0A2K8N9W5</accession>
<proteinExistence type="predicted"/>
<keyword evidence="3" id="KW-1185">Reference proteome</keyword>
<protein>
    <submittedName>
        <fullName evidence="2">Uncharacterized protein</fullName>
    </submittedName>
</protein>
<evidence type="ECO:0000256" key="1">
    <source>
        <dbReference type="SAM" id="SignalP"/>
    </source>
</evidence>
<dbReference type="OrthoDB" id="9779761at2"/>
<feature type="signal peptide" evidence="1">
    <location>
        <begin position="1"/>
        <end position="24"/>
    </location>
</feature>
<reference evidence="3" key="1">
    <citation type="submission" date="2017-11" db="EMBL/GenBank/DDBJ databases">
        <title>Complete Genome Sequence of Kyrpidia sp. Strain EA-1, a thermophilic, hydrogen-oxidizing Bacterium, isolated from the Azores.</title>
        <authorList>
            <person name="Reiner J.E."/>
            <person name="Lapp C.J."/>
            <person name="Bunk B."/>
            <person name="Gescher J."/>
        </authorList>
    </citation>
    <scope>NUCLEOTIDE SEQUENCE [LARGE SCALE GENOMIC DNA]</scope>
    <source>
        <strain evidence="3">EA-1</strain>
    </source>
</reference>
<gene>
    <name evidence="2" type="ORF">CVV65_15120</name>
</gene>
<dbReference type="EMBL" id="CP024955">
    <property type="protein sequence ID" value="ATY86093.1"/>
    <property type="molecule type" value="Genomic_DNA"/>
</dbReference>
<dbReference type="AlphaFoldDB" id="A0A2K8N9W5"/>
<organism evidence="2 3">
    <name type="scientific">Kyrpidia spormannii</name>
    <dbReference type="NCBI Taxonomy" id="2055160"/>
    <lineage>
        <taxon>Bacteria</taxon>
        <taxon>Bacillati</taxon>
        <taxon>Bacillota</taxon>
        <taxon>Bacilli</taxon>
        <taxon>Bacillales</taxon>
        <taxon>Alicyclobacillaceae</taxon>
        <taxon>Kyrpidia</taxon>
    </lineage>
</organism>
<keyword evidence="1" id="KW-0732">Signal</keyword>
<name>A0A2K8N9W5_9BACL</name>
<sequence length="154" mass="16428">MSKKFAILALAIVLTFTAISPAFAAANQYSQVNNQIATVIPGVDKNTSVTPPTEGVTPQGKVTWTIKAIKEALKAKASQVDSAIKKAIDWLPVSQKVKDNLVKIIKVDAIIKALDVITNFSGQVEDALSQAIQYLGIPGWIANIIARAISAILF</sequence>
<dbReference type="RefSeq" id="WP_100668843.1">
    <property type="nucleotide sequence ID" value="NZ_CP024955.1"/>
</dbReference>
<feature type="chain" id="PRO_5014959678" evidence="1">
    <location>
        <begin position="25"/>
        <end position="154"/>
    </location>
</feature>
<evidence type="ECO:0000313" key="2">
    <source>
        <dbReference type="EMBL" id="ATY86093.1"/>
    </source>
</evidence>
<dbReference type="KEGG" id="kyr:CVV65_15120"/>
<dbReference type="Proteomes" id="UP000231932">
    <property type="component" value="Chromosome"/>
</dbReference>